<name>A0A9P5YN19_9AGAR</name>
<keyword evidence="1" id="KW-1133">Transmembrane helix</keyword>
<dbReference type="Proteomes" id="UP000807469">
    <property type="component" value="Unassembled WGS sequence"/>
</dbReference>
<feature type="transmembrane region" description="Helical" evidence="1">
    <location>
        <begin position="177"/>
        <end position="200"/>
    </location>
</feature>
<sequence length="280" mass="31323">MRIALCAVRIHWLIKPTHAFNGYEDVNGGGVISTTQSTLPIHRSNCTIQAAHSVHRLTSPLRVRKHEWDNGDRGLFISSRVIRSLTNSITQVWGQGKIHEQLQYLSARNQSSTHLEWASAFLMLQGIQSVNTQQSCFLKEEKKKTASRPLSTLSDISPKRGVSNSMRSTLLSRFRGALLYVLAVICIAVLRRGCAMRLIRKIFTSGRFTKSPLGALESRSFGLRTILALCILLTTTLPQFILMKEALILFTNEDPTSIRYTLSICAQVNQQSVRSTDPAQ</sequence>
<keyword evidence="1" id="KW-0812">Transmembrane</keyword>
<protein>
    <submittedName>
        <fullName evidence="2">Uncharacterized protein</fullName>
    </submittedName>
</protein>
<evidence type="ECO:0000313" key="2">
    <source>
        <dbReference type="EMBL" id="KAF9471615.1"/>
    </source>
</evidence>
<proteinExistence type="predicted"/>
<dbReference type="EMBL" id="MU155651">
    <property type="protein sequence ID" value="KAF9471615.1"/>
    <property type="molecule type" value="Genomic_DNA"/>
</dbReference>
<reference evidence="2" key="1">
    <citation type="submission" date="2020-11" db="EMBL/GenBank/DDBJ databases">
        <authorList>
            <consortium name="DOE Joint Genome Institute"/>
            <person name="Ahrendt S."/>
            <person name="Riley R."/>
            <person name="Andreopoulos W."/>
            <person name="Labutti K."/>
            <person name="Pangilinan J."/>
            <person name="Ruiz-Duenas F.J."/>
            <person name="Barrasa J.M."/>
            <person name="Sanchez-Garcia M."/>
            <person name="Camarero S."/>
            <person name="Miyauchi S."/>
            <person name="Serrano A."/>
            <person name="Linde D."/>
            <person name="Babiker R."/>
            <person name="Drula E."/>
            <person name="Ayuso-Fernandez I."/>
            <person name="Pacheco R."/>
            <person name="Padilla G."/>
            <person name="Ferreira P."/>
            <person name="Barriuso J."/>
            <person name="Kellner H."/>
            <person name="Castanera R."/>
            <person name="Alfaro M."/>
            <person name="Ramirez L."/>
            <person name="Pisabarro A.G."/>
            <person name="Kuo A."/>
            <person name="Tritt A."/>
            <person name="Lipzen A."/>
            <person name="He G."/>
            <person name="Yan M."/>
            <person name="Ng V."/>
            <person name="Cullen D."/>
            <person name="Martin F."/>
            <person name="Rosso M.-N."/>
            <person name="Henrissat B."/>
            <person name="Hibbett D."/>
            <person name="Martinez A.T."/>
            <person name="Grigoriev I.V."/>
        </authorList>
    </citation>
    <scope>NUCLEOTIDE SEQUENCE</scope>
    <source>
        <strain evidence="2">CIRM-BRFM 674</strain>
    </source>
</reference>
<gene>
    <name evidence="2" type="ORF">BDN70DRAFT_901201</name>
</gene>
<accession>A0A9P5YN19</accession>
<keyword evidence="3" id="KW-1185">Reference proteome</keyword>
<organism evidence="2 3">
    <name type="scientific">Pholiota conissans</name>
    <dbReference type="NCBI Taxonomy" id="109636"/>
    <lineage>
        <taxon>Eukaryota</taxon>
        <taxon>Fungi</taxon>
        <taxon>Dikarya</taxon>
        <taxon>Basidiomycota</taxon>
        <taxon>Agaricomycotina</taxon>
        <taxon>Agaricomycetes</taxon>
        <taxon>Agaricomycetidae</taxon>
        <taxon>Agaricales</taxon>
        <taxon>Agaricineae</taxon>
        <taxon>Strophariaceae</taxon>
        <taxon>Pholiota</taxon>
    </lineage>
</organism>
<feature type="transmembrane region" description="Helical" evidence="1">
    <location>
        <begin position="221"/>
        <end position="242"/>
    </location>
</feature>
<keyword evidence="1" id="KW-0472">Membrane</keyword>
<evidence type="ECO:0000313" key="3">
    <source>
        <dbReference type="Proteomes" id="UP000807469"/>
    </source>
</evidence>
<evidence type="ECO:0000256" key="1">
    <source>
        <dbReference type="SAM" id="Phobius"/>
    </source>
</evidence>
<dbReference type="AlphaFoldDB" id="A0A9P5YN19"/>
<comment type="caution">
    <text evidence="2">The sequence shown here is derived from an EMBL/GenBank/DDBJ whole genome shotgun (WGS) entry which is preliminary data.</text>
</comment>